<keyword evidence="5" id="KW-0770">Synapse</keyword>
<evidence type="ECO:0000256" key="3">
    <source>
        <dbReference type="ARBA" id="ARBA00022468"/>
    </source>
</evidence>
<feature type="domain" description="Rho-GAP" evidence="9">
    <location>
        <begin position="626"/>
        <end position="828"/>
    </location>
</feature>
<evidence type="ECO:0000256" key="6">
    <source>
        <dbReference type="ARBA" id="ARBA00023273"/>
    </source>
</evidence>
<keyword evidence="11" id="KW-1185">Reference proteome</keyword>
<keyword evidence="6" id="KW-0966">Cell projection</keyword>
<dbReference type="InterPro" id="IPR035892">
    <property type="entry name" value="C2_domain_sf"/>
</dbReference>
<dbReference type="InterPro" id="IPR035899">
    <property type="entry name" value="DBL_dom_sf"/>
</dbReference>
<proteinExistence type="predicted"/>
<dbReference type="Gene3D" id="1.20.900.10">
    <property type="entry name" value="Dbl homology (DH) domain"/>
    <property type="match status" value="1"/>
</dbReference>
<dbReference type="PROSITE" id="PS00741">
    <property type="entry name" value="DH_1"/>
    <property type="match status" value="1"/>
</dbReference>
<dbReference type="EMBL" id="JAHFZB010000056">
    <property type="protein sequence ID" value="KAK6466562.1"/>
    <property type="molecule type" value="Genomic_DNA"/>
</dbReference>
<dbReference type="Gene3D" id="2.60.40.150">
    <property type="entry name" value="C2 domain"/>
    <property type="match status" value="1"/>
</dbReference>
<feature type="domain" description="DH" evidence="8">
    <location>
        <begin position="71"/>
        <end position="262"/>
    </location>
</feature>
<feature type="domain" description="C2" evidence="7">
    <location>
        <begin position="471"/>
        <end position="594"/>
    </location>
</feature>
<dbReference type="CDD" id="cd00160">
    <property type="entry name" value="RhoGEF"/>
    <property type="match status" value="1"/>
</dbReference>
<dbReference type="SMART" id="SM00324">
    <property type="entry name" value="RhoGAP"/>
    <property type="match status" value="1"/>
</dbReference>
<comment type="caution">
    <text evidence="10">The sequence shown here is derived from an EMBL/GenBank/DDBJ whole genome shotgun (WGS) entry which is preliminary data.</text>
</comment>
<comment type="subcellular location">
    <subcellularLocation>
        <location evidence="1">Cell projection</location>
        <location evidence="1">Axon</location>
    </subcellularLocation>
    <subcellularLocation>
        <location evidence="2">Cell projection</location>
        <location evidence="2">Dendritic spine</location>
    </subcellularLocation>
</comment>
<evidence type="ECO:0000256" key="1">
    <source>
        <dbReference type="ARBA" id="ARBA00004489"/>
    </source>
</evidence>
<dbReference type="Gene3D" id="2.30.29.30">
    <property type="entry name" value="Pleckstrin-homology domain (PH domain)/Phosphotyrosine-binding domain (PTB)"/>
    <property type="match status" value="1"/>
</dbReference>
<dbReference type="InterPro" id="IPR037769">
    <property type="entry name" value="Abr/Bcr"/>
</dbReference>
<evidence type="ECO:0000259" key="8">
    <source>
        <dbReference type="PROSITE" id="PS50010"/>
    </source>
</evidence>
<sequence length="858" mass="96603">MEVFNEAVEYLLGYGIPVVEDDQLDLEDVFDGECDNGFLSAVDSPFSPVRTESADFGDGLSEGDPEKMLERRALVLKSILSSEQQYLSELEAMLMPMKALKATACTSQPVLTNQQIRTVFFQAPELLALHREFHEGLRERLQQGDPNQGVGDLFQKVVNQLGVYRGFIDNYESAIATVRKCTQTDDRFKTLAENMMSSKDGSNCRTKYTLEALLYKPLDRVTKTTLVLHDLLKHTPEDHPDRPLLQEALRISSSFLSGVNEEVPHKKSAVTISKGTIRQLVKDGFLVDLSDGTRNLRHVFLFTDLILCAKLKAGRQPQYRFVWCLPLPGLSLIPGPECQLPPDTQCRMDQMKQKAFRLRQEIQLQRKGSRVLSSRTIDRARKKLLDCELWILSHSPSLPLELHSRCGKSHTVLLSSLYELSEWRDNVERLRGESCERVSPDLLNLTNSCFKLRTTHHPPLYSTLEGKKDLPSPHLYSTLQDSSDLGLCGTLCVVIHRATQLQQPEIDLSIFLEVDSFGYFENKAQTRVLVGDLTPSWEEEFSLQVDGAHDLRLLCVQQPGREDSWTEDRVLGKTTVQLDAKTLLNKWKRSVVSLHQIELSLSLKYTEHSLQPPGIPSTQSSEVFNIHIETVAEREGVLVPHIVRFCAEEVERRGLEEVGIYRISGVATEVQALRTAFNTNLRDALVRLKAVDVNAVSGTLKLYLRELPEPLLPPQYFQALAAALVIADPLEKEHRLVSVLQSLPGRTVECHKRLCYICQVVSCLSKMVTLCPSPSRVSQNQEVNKMTTQNLATVFGPSLLRPPEEPLGDSGLCVDISQEIVVQVQVVLCYLQCINLPAPQIKLQIHSAELEEMTQQEP</sequence>
<organism evidence="10 11">
    <name type="scientific">Huso huso</name>
    <name type="common">Beluga</name>
    <name type="synonym">Acipenser huso</name>
    <dbReference type="NCBI Taxonomy" id="61971"/>
    <lineage>
        <taxon>Eukaryota</taxon>
        <taxon>Metazoa</taxon>
        <taxon>Chordata</taxon>
        <taxon>Craniata</taxon>
        <taxon>Vertebrata</taxon>
        <taxon>Euteleostomi</taxon>
        <taxon>Actinopterygii</taxon>
        <taxon>Chondrostei</taxon>
        <taxon>Acipenseriformes</taxon>
        <taxon>Acipenseridae</taxon>
        <taxon>Huso</taxon>
    </lineage>
</organism>
<dbReference type="Gene3D" id="1.10.555.10">
    <property type="entry name" value="Rho GTPase activation protein"/>
    <property type="match status" value="1"/>
</dbReference>
<evidence type="ECO:0000259" key="7">
    <source>
        <dbReference type="PROSITE" id="PS50004"/>
    </source>
</evidence>
<gene>
    <name evidence="10" type="ORF">HHUSO_G36288</name>
</gene>
<evidence type="ECO:0000256" key="4">
    <source>
        <dbReference type="ARBA" id="ARBA00022658"/>
    </source>
</evidence>
<evidence type="ECO:0000313" key="11">
    <source>
        <dbReference type="Proteomes" id="UP001369086"/>
    </source>
</evidence>
<dbReference type="PROSITE" id="PS50004">
    <property type="entry name" value="C2"/>
    <property type="match status" value="1"/>
</dbReference>
<dbReference type="PROSITE" id="PS50010">
    <property type="entry name" value="DH_2"/>
    <property type="match status" value="1"/>
</dbReference>
<dbReference type="SUPFAM" id="SSF50729">
    <property type="entry name" value="PH domain-like"/>
    <property type="match status" value="1"/>
</dbReference>
<evidence type="ECO:0000259" key="9">
    <source>
        <dbReference type="PROSITE" id="PS50238"/>
    </source>
</evidence>
<evidence type="ECO:0000256" key="5">
    <source>
        <dbReference type="ARBA" id="ARBA00023018"/>
    </source>
</evidence>
<dbReference type="PANTHER" id="PTHR23182:SF6">
    <property type="entry name" value="ACTIVE BREAKPOINT CLUSTER REGION-RELATED PROTEIN-LIKE"/>
    <property type="match status" value="1"/>
</dbReference>
<dbReference type="InterPro" id="IPR000219">
    <property type="entry name" value="DH_dom"/>
</dbReference>
<dbReference type="InterPro" id="IPR000198">
    <property type="entry name" value="RhoGAP_dom"/>
</dbReference>
<dbReference type="InterPro" id="IPR008936">
    <property type="entry name" value="Rho_GTPase_activation_prot"/>
</dbReference>
<dbReference type="Pfam" id="PF00168">
    <property type="entry name" value="C2"/>
    <property type="match status" value="1"/>
</dbReference>
<dbReference type="Pfam" id="PF00621">
    <property type="entry name" value="RhoGEF"/>
    <property type="match status" value="1"/>
</dbReference>
<dbReference type="InterPro" id="IPR000008">
    <property type="entry name" value="C2_dom"/>
</dbReference>
<evidence type="ECO:0000256" key="2">
    <source>
        <dbReference type="ARBA" id="ARBA00004552"/>
    </source>
</evidence>
<dbReference type="PROSITE" id="PS50238">
    <property type="entry name" value="RHOGAP"/>
    <property type="match status" value="1"/>
</dbReference>
<dbReference type="Pfam" id="PF00620">
    <property type="entry name" value="RhoGAP"/>
    <property type="match status" value="1"/>
</dbReference>
<keyword evidence="4" id="KW-0344">Guanine-nucleotide releasing factor</keyword>
<dbReference type="SMART" id="SM00239">
    <property type="entry name" value="C2"/>
    <property type="match status" value="1"/>
</dbReference>
<dbReference type="SUPFAM" id="SSF49562">
    <property type="entry name" value="C2 domain (Calcium/lipid-binding domain, CaLB)"/>
    <property type="match status" value="1"/>
</dbReference>
<evidence type="ECO:0000313" key="10">
    <source>
        <dbReference type="EMBL" id="KAK6466562.1"/>
    </source>
</evidence>
<name>A0ABR0Y1K8_HUSHU</name>
<dbReference type="PANTHER" id="PTHR23182">
    <property type="entry name" value="BREAKPOINT CLUSTER REGION PROTEIN BCR"/>
    <property type="match status" value="1"/>
</dbReference>
<reference evidence="10 11" key="1">
    <citation type="submission" date="2021-05" db="EMBL/GenBank/DDBJ databases">
        <authorList>
            <person name="Zahm M."/>
            <person name="Klopp C."/>
            <person name="Cabau C."/>
            <person name="Kuhl H."/>
            <person name="Suciu R."/>
            <person name="Ciorpac M."/>
            <person name="Holostenco D."/>
            <person name="Gessner J."/>
            <person name="Wuertz S."/>
            <person name="Hohne C."/>
            <person name="Stock M."/>
            <person name="Gislard M."/>
            <person name="Lluch J."/>
            <person name="Milhes M."/>
            <person name="Lampietro C."/>
            <person name="Lopez Roques C."/>
            <person name="Donnadieu C."/>
            <person name="Du K."/>
            <person name="Schartl M."/>
            <person name="Guiguen Y."/>
        </authorList>
    </citation>
    <scope>NUCLEOTIDE SEQUENCE [LARGE SCALE GENOMIC DNA]</scope>
    <source>
        <strain evidence="10">Hh-F2</strain>
        <tissue evidence="10">Blood</tissue>
    </source>
</reference>
<dbReference type="SUPFAM" id="SSF48065">
    <property type="entry name" value="DBL homology domain (DH-domain)"/>
    <property type="match status" value="1"/>
</dbReference>
<dbReference type="SMART" id="SM00325">
    <property type="entry name" value="RhoGEF"/>
    <property type="match status" value="1"/>
</dbReference>
<accession>A0ABR0Y1K8</accession>
<dbReference type="InterPro" id="IPR011993">
    <property type="entry name" value="PH-like_dom_sf"/>
</dbReference>
<dbReference type="InterPro" id="IPR001331">
    <property type="entry name" value="GDS_CDC24_CS"/>
</dbReference>
<dbReference type="Proteomes" id="UP001369086">
    <property type="component" value="Unassembled WGS sequence"/>
</dbReference>
<protein>
    <submittedName>
        <fullName evidence="10">Breakpoint cluster region protein</fullName>
    </submittedName>
</protein>
<keyword evidence="3" id="KW-0343">GTPase activation</keyword>
<dbReference type="SUPFAM" id="SSF48350">
    <property type="entry name" value="GTPase activation domain, GAP"/>
    <property type="match status" value="1"/>
</dbReference>